<feature type="domain" description="Helicase C-terminal" evidence="8">
    <location>
        <begin position="217"/>
        <end position="377"/>
    </location>
</feature>
<evidence type="ECO:0000313" key="10">
    <source>
        <dbReference type="EMBL" id="MBS2209871.1"/>
    </source>
</evidence>
<dbReference type="Gene3D" id="3.40.50.300">
    <property type="entry name" value="P-loop containing nucleotide triphosphate hydrolases"/>
    <property type="match status" value="2"/>
</dbReference>
<evidence type="ECO:0000256" key="4">
    <source>
        <dbReference type="ARBA" id="ARBA00022840"/>
    </source>
</evidence>
<comment type="caution">
    <text evidence="10">The sequence shown here is derived from an EMBL/GenBank/DDBJ whole genome shotgun (WGS) entry which is preliminary data.</text>
</comment>
<evidence type="ECO:0000256" key="3">
    <source>
        <dbReference type="ARBA" id="ARBA00022806"/>
    </source>
</evidence>
<dbReference type="SUPFAM" id="SSF52540">
    <property type="entry name" value="P-loop containing nucleoside triphosphate hydrolases"/>
    <property type="match status" value="1"/>
</dbReference>
<evidence type="ECO:0000313" key="11">
    <source>
        <dbReference type="Proteomes" id="UP000721861"/>
    </source>
</evidence>
<keyword evidence="1" id="KW-0547">Nucleotide-binding</keyword>
<dbReference type="InterPro" id="IPR027417">
    <property type="entry name" value="P-loop_NTPase"/>
</dbReference>
<dbReference type="PROSITE" id="PS51192">
    <property type="entry name" value="HELICASE_ATP_BIND_1"/>
    <property type="match status" value="1"/>
</dbReference>
<evidence type="ECO:0000256" key="5">
    <source>
        <dbReference type="ARBA" id="ARBA00038437"/>
    </source>
</evidence>
<accession>A0ABS5K4C1</accession>
<evidence type="ECO:0000256" key="6">
    <source>
        <dbReference type="PROSITE-ProRule" id="PRU00552"/>
    </source>
</evidence>
<feature type="domain" description="DEAD-box RNA helicase Q" evidence="9">
    <location>
        <begin position="1"/>
        <end position="29"/>
    </location>
</feature>
<dbReference type="CDD" id="cd00268">
    <property type="entry name" value="DEADc"/>
    <property type="match status" value="1"/>
</dbReference>
<dbReference type="CDD" id="cd18787">
    <property type="entry name" value="SF2_C_DEAD"/>
    <property type="match status" value="1"/>
</dbReference>
<organism evidence="10 11">
    <name type="scientific">Carboxylicivirga mesophila</name>
    <dbReference type="NCBI Taxonomy" id="1166478"/>
    <lineage>
        <taxon>Bacteria</taxon>
        <taxon>Pseudomonadati</taxon>
        <taxon>Bacteroidota</taxon>
        <taxon>Bacteroidia</taxon>
        <taxon>Marinilabiliales</taxon>
        <taxon>Marinilabiliaceae</taxon>
        <taxon>Carboxylicivirga</taxon>
    </lineage>
</organism>
<feature type="short sequence motif" description="Q motif" evidence="6">
    <location>
        <begin position="1"/>
        <end position="29"/>
    </location>
</feature>
<reference evidence="10 11" key="1">
    <citation type="journal article" date="2014" name="Int. J. Syst. Evol. Microbiol.">
        <title>Carboxylicivirga gen. nov. in the family Marinilabiliaceae with two novel species, Carboxylicivirga mesophila sp. nov. and Carboxylicivirga taeanensis sp. nov., and reclassification of Cytophaga fermentans as Saccharicrinis fermentans gen. nov., comb. nov.</title>
        <authorList>
            <person name="Yang S.H."/>
            <person name="Seo H.S."/>
            <person name="Woo J.H."/>
            <person name="Oh H.M."/>
            <person name="Jang H."/>
            <person name="Lee J.H."/>
            <person name="Kim S.J."/>
            <person name="Kwon K.K."/>
        </authorList>
    </citation>
    <scope>NUCLEOTIDE SEQUENCE [LARGE SCALE GENOMIC DNA]</scope>
    <source>
        <strain evidence="10 11">JCM 18290</strain>
    </source>
</reference>
<proteinExistence type="inferred from homology"/>
<dbReference type="InterPro" id="IPR014001">
    <property type="entry name" value="Helicase_ATP-bd"/>
</dbReference>
<evidence type="ECO:0000259" key="7">
    <source>
        <dbReference type="PROSITE" id="PS51192"/>
    </source>
</evidence>
<dbReference type="EMBL" id="JAGUCN010000001">
    <property type="protein sequence ID" value="MBS2209871.1"/>
    <property type="molecule type" value="Genomic_DNA"/>
</dbReference>
<evidence type="ECO:0000256" key="2">
    <source>
        <dbReference type="ARBA" id="ARBA00022801"/>
    </source>
</evidence>
<sequence length="417" mass="47883">MKFEEFGLDEKITKSIDQLGYKRPTDIQFKAIPAILEKEDVLAIAQTGTGKSAAFVIPILQLLQKKRKKQDTGVRCIVMVPTHELAKQITDVFKQIGKNTSLKFTAIYGGVDQTEQVERLKKGTDVLVATPGRLFDYINQGVVKVYNAEILVLDEADHMLDLGFYKDIQDLIKYLPKQRQTLFFSATIDKKIKKLAYSLVRRPIRIQISPKNPVAKNIDHSVAFIKMDDKRFFLERIIRSNPEKKILAFVRTKVRCERVLKAMERVDIQAVTIHSDKTQNERDEAMKAFKSGEIKLLIATDVSARGIDIPNVDYVVNYDLPEQPENYVHRVGRTGRGKQKGYAIAFCAEEEKELLETIENYTGYPIDITDIDREEYADTIDFSTETHADWKTLMRQAEEDEIAYEAIKKKRAKKKKK</sequence>
<keyword evidence="2" id="KW-0378">Hydrolase</keyword>
<dbReference type="PANTHER" id="PTHR47959">
    <property type="entry name" value="ATP-DEPENDENT RNA HELICASE RHLE-RELATED"/>
    <property type="match status" value="1"/>
</dbReference>
<evidence type="ECO:0000259" key="8">
    <source>
        <dbReference type="PROSITE" id="PS51194"/>
    </source>
</evidence>
<dbReference type="PROSITE" id="PS51195">
    <property type="entry name" value="Q_MOTIF"/>
    <property type="match status" value="1"/>
</dbReference>
<gene>
    <name evidence="10" type="ORF">KEM09_00540</name>
</gene>
<dbReference type="GO" id="GO:0004386">
    <property type="term" value="F:helicase activity"/>
    <property type="evidence" value="ECO:0007669"/>
    <property type="project" value="UniProtKB-KW"/>
</dbReference>
<dbReference type="SMART" id="SM00490">
    <property type="entry name" value="HELICc"/>
    <property type="match status" value="1"/>
</dbReference>
<dbReference type="RefSeq" id="WP_212223739.1">
    <property type="nucleotide sequence ID" value="NZ_JAGUCN010000001.1"/>
</dbReference>
<name>A0ABS5K4C1_9BACT</name>
<dbReference type="InterPro" id="IPR050079">
    <property type="entry name" value="DEAD_box_RNA_helicase"/>
</dbReference>
<keyword evidence="3 10" id="KW-0347">Helicase</keyword>
<dbReference type="Pfam" id="PF00271">
    <property type="entry name" value="Helicase_C"/>
    <property type="match status" value="1"/>
</dbReference>
<dbReference type="InterPro" id="IPR014014">
    <property type="entry name" value="RNA_helicase_DEAD_Q_motif"/>
</dbReference>
<keyword evidence="11" id="KW-1185">Reference proteome</keyword>
<dbReference type="SMART" id="SM00487">
    <property type="entry name" value="DEXDc"/>
    <property type="match status" value="1"/>
</dbReference>
<dbReference type="InterPro" id="IPR001650">
    <property type="entry name" value="Helicase_C-like"/>
</dbReference>
<dbReference type="PROSITE" id="PS51194">
    <property type="entry name" value="HELICASE_CTER"/>
    <property type="match status" value="1"/>
</dbReference>
<dbReference type="InterPro" id="IPR011545">
    <property type="entry name" value="DEAD/DEAH_box_helicase_dom"/>
</dbReference>
<dbReference type="PANTHER" id="PTHR47959:SF13">
    <property type="entry name" value="ATP-DEPENDENT RNA HELICASE RHLE"/>
    <property type="match status" value="1"/>
</dbReference>
<dbReference type="Proteomes" id="UP000721861">
    <property type="component" value="Unassembled WGS sequence"/>
</dbReference>
<feature type="domain" description="Helicase ATP-binding" evidence="7">
    <location>
        <begin position="32"/>
        <end position="206"/>
    </location>
</feature>
<protein>
    <submittedName>
        <fullName evidence="10">DEAD/DEAH box helicase</fullName>
    </submittedName>
</protein>
<comment type="similarity">
    <text evidence="5">Belongs to the DEAD box helicase family.</text>
</comment>
<dbReference type="Pfam" id="PF00270">
    <property type="entry name" value="DEAD"/>
    <property type="match status" value="1"/>
</dbReference>
<evidence type="ECO:0000259" key="9">
    <source>
        <dbReference type="PROSITE" id="PS51195"/>
    </source>
</evidence>
<dbReference type="InterPro" id="IPR044742">
    <property type="entry name" value="DEAD/DEAH_RhlB"/>
</dbReference>
<evidence type="ECO:0000256" key="1">
    <source>
        <dbReference type="ARBA" id="ARBA00022741"/>
    </source>
</evidence>
<keyword evidence="4" id="KW-0067">ATP-binding</keyword>